<dbReference type="KEGG" id="sals:SLNWT_3952"/>
<reference evidence="1 2" key="1">
    <citation type="submission" date="2015-01" db="EMBL/GenBank/DDBJ databases">
        <title>Enhanced salinomycin production by adjusting the supply of polyketide extender units in Streptomyce albus DSM 41398.</title>
        <authorList>
            <person name="Lu C."/>
        </authorList>
    </citation>
    <scope>NUCLEOTIDE SEQUENCE [LARGE SCALE GENOMIC DNA]</scope>
    <source>
        <strain evidence="2">ATCC 21838 / DSM 41398 / FERM P-419 / JCM 4703 / NBRC 107858</strain>
    </source>
</reference>
<gene>
    <name evidence="1" type="ORF">SLNWT_3952</name>
</gene>
<evidence type="ECO:0000313" key="2">
    <source>
        <dbReference type="Proteomes" id="UP000031523"/>
    </source>
</evidence>
<accession>A0A0B5ENU4</accession>
<keyword evidence="2" id="KW-1185">Reference proteome</keyword>
<protein>
    <submittedName>
        <fullName evidence="1">Uncharacterized protein</fullName>
    </submittedName>
</protein>
<name>A0A0B5ENU4_STRA4</name>
<dbReference type="AlphaFoldDB" id="A0A0B5ENU4"/>
<organism evidence="1 2">
    <name type="scientific">Streptomyces albus (strain ATCC 21838 / DSM 41398 / FERM P-419 / JCM 4703 / NBRC 107858)</name>
    <dbReference type="NCBI Taxonomy" id="1081613"/>
    <lineage>
        <taxon>Bacteria</taxon>
        <taxon>Bacillati</taxon>
        <taxon>Actinomycetota</taxon>
        <taxon>Actinomycetes</taxon>
        <taxon>Kitasatosporales</taxon>
        <taxon>Streptomycetaceae</taxon>
        <taxon>Streptomyces</taxon>
    </lineage>
</organism>
<proteinExistence type="predicted"/>
<dbReference type="EMBL" id="CP010519">
    <property type="protein sequence ID" value="AJE84328.1"/>
    <property type="molecule type" value="Genomic_DNA"/>
</dbReference>
<sequence length="54" mass="5920">MISAGNRHAKCETFRSLGTRAQNSVILAIDRLNAVQPRLGGVRATRGALRFLVR</sequence>
<dbReference type="Proteomes" id="UP000031523">
    <property type="component" value="Chromosome"/>
</dbReference>
<evidence type="ECO:0000313" key="1">
    <source>
        <dbReference type="EMBL" id="AJE84328.1"/>
    </source>
</evidence>